<evidence type="ECO:0000313" key="9">
    <source>
        <dbReference type="Proteomes" id="UP001362999"/>
    </source>
</evidence>
<reference evidence="8 9" key="1">
    <citation type="journal article" date="2024" name="J Genomics">
        <title>Draft genome sequencing and assembly of Favolaschia claudopus CIRM-BRFM 2984 isolated from oak limbs.</title>
        <authorList>
            <person name="Navarro D."/>
            <person name="Drula E."/>
            <person name="Chaduli D."/>
            <person name="Cazenave R."/>
            <person name="Ahrendt S."/>
            <person name="Wang J."/>
            <person name="Lipzen A."/>
            <person name="Daum C."/>
            <person name="Barry K."/>
            <person name="Grigoriev I.V."/>
            <person name="Favel A."/>
            <person name="Rosso M.N."/>
            <person name="Martin F."/>
        </authorList>
    </citation>
    <scope>NUCLEOTIDE SEQUENCE [LARGE SCALE GENOMIC DNA]</scope>
    <source>
        <strain evidence="8 9">CIRM-BRFM 2984</strain>
    </source>
</reference>
<dbReference type="InterPro" id="IPR051852">
    <property type="entry name" value="Alpha-type_PK"/>
</dbReference>
<dbReference type="GO" id="GO:1903013">
    <property type="term" value="P:response to differentiation-inducing factor 1"/>
    <property type="evidence" value="ECO:0007669"/>
    <property type="project" value="TreeGrafter"/>
</dbReference>
<dbReference type="SUPFAM" id="SSF56112">
    <property type="entry name" value="Protein kinase-like (PK-like)"/>
    <property type="match status" value="1"/>
</dbReference>
<protein>
    <submittedName>
        <fullName evidence="8">Kinase-like domain-containing protein</fullName>
    </submittedName>
</protein>
<dbReference type="InterPro" id="IPR011009">
    <property type="entry name" value="Kinase-like_dom_sf"/>
</dbReference>
<evidence type="ECO:0000256" key="4">
    <source>
        <dbReference type="ARBA" id="ARBA00022777"/>
    </source>
</evidence>
<dbReference type="Pfam" id="PF02816">
    <property type="entry name" value="Alpha_kinase"/>
    <property type="match status" value="1"/>
</dbReference>
<evidence type="ECO:0000256" key="5">
    <source>
        <dbReference type="ARBA" id="ARBA00022840"/>
    </source>
</evidence>
<keyword evidence="5" id="KW-0067">ATP-binding</keyword>
<comment type="caution">
    <text evidence="8">The sequence shown here is derived from an EMBL/GenBank/DDBJ whole genome shotgun (WGS) entry which is preliminary data.</text>
</comment>
<dbReference type="GO" id="GO:0004674">
    <property type="term" value="F:protein serine/threonine kinase activity"/>
    <property type="evidence" value="ECO:0007669"/>
    <property type="project" value="UniProtKB-KW"/>
</dbReference>
<accession>A0AAW0B7G4</accession>
<dbReference type="PANTHER" id="PTHR45992:SF2">
    <property type="entry name" value="EUKARYOTIC ELONGATION FACTOR 2 KINASE"/>
    <property type="match status" value="1"/>
</dbReference>
<sequence>MTGIPQFVKITVLNAHEELKKAQKLLAKFTKTNGSGRVKLGGNDYKAALVQHIRDCQQMIATPSGSPNDLPVRPDGANDNQQQDVQPPKGPNPGPANGAETINPKQRLREGDIDPQLLPPPRGSAKRANPPAGDKPDAPPNKKSRTSHGQQYRKILNEDPLETAKESINAVLLSGFSIPWAELGATVQAAKPSHPVTAKKFASLLDGAIGLIDHVTTFPETTECSAEQIQWNVKNTGGSLVFSDLISVQRWLVHAGLMAEKKRPAKEKGSAKIFVYVDGKKREMTDTMMIDARNNTSMWPECVEQGMDAVTQVLKNRSGRSKCITCQSAQRGIKLENRPIPHRADHPYLEGCKCPIRGAALELWMIKVTAEITGIPQRGDDDIRKGRLALNPDILKVIAAAIKAASGHEVETLLQPEFERLIHTVIWGLDTLKYTDPRTGDMQFESSEISLRGRLRNDPLSSGAMKNVYDFLSDNGQSYVVKRFYRLTKDSENTAPNTLPFTFDEHLVQIQAEAMRIGLGQWFMNAFFQHARDRNVTAIDFNIAFTDAFLAEEIESPSPASGIPHITVESPGITWLVQPKRSTSVEHFSYTLVHKSRKKDLRSSTIYAFAHFVWGHSNQTMIFADLQGTPALVGRKDGLVLFDPMTHTVAGNSGIGDFGLEGINSFLRDHSCGDVCNRLALDEVAPLIFDTSCNEEEEEDNSPSPGDADSANGEGEDNVD</sequence>
<keyword evidence="1" id="KW-0723">Serine/threonine-protein kinase</keyword>
<keyword evidence="4 8" id="KW-0418">Kinase</keyword>
<feature type="region of interest" description="Disordered" evidence="6">
    <location>
        <begin position="692"/>
        <end position="720"/>
    </location>
</feature>
<dbReference type="PROSITE" id="PS51158">
    <property type="entry name" value="ALPHA_KINASE"/>
    <property type="match status" value="1"/>
</dbReference>
<dbReference type="GO" id="GO:0005524">
    <property type="term" value="F:ATP binding"/>
    <property type="evidence" value="ECO:0007669"/>
    <property type="project" value="UniProtKB-KW"/>
</dbReference>
<dbReference type="EMBL" id="JAWWNJ010000038">
    <property type="protein sequence ID" value="KAK7021637.1"/>
    <property type="molecule type" value="Genomic_DNA"/>
</dbReference>
<evidence type="ECO:0000256" key="3">
    <source>
        <dbReference type="ARBA" id="ARBA00022741"/>
    </source>
</evidence>
<gene>
    <name evidence="8" type="ORF">R3P38DRAFT_3357571</name>
</gene>
<dbReference type="AlphaFoldDB" id="A0AAW0B7G4"/>
<proteinExistence type="predicted"/>
<evidence type="ECO:0000256" key="2">
    <source>
        <dbReference type="ARBA" id="ARBA00022679"/>
    </source>
</evidence>
<name>A0AAW0B7G4_9AGAR</name>
<dbReference type="InterPro" id="IPR004166">
    <property type="entry name" value="a-kinase_dom"/>
</dbReference>
<organism evidence="8 9">
    <name type="scientific">Favolaschia claudopus</name>
    <dbReference type="NCBI Taxonomy" id="2862362"/>
    <lineage>
        <taxon>Eukaryota</taxon>
        <taxon>Fungi</taxon>
        <taxon>Dikarya</taxon>
        <taxon>Basidiomycota</taxon>
        <taxon>Agaricomycotina</taxon>
        <taxon>Agaricomycetes</taxon>
        <taxon>Agaricomycetidae</taxon>
        <taxon>Agaricales</taxon>
        <taxon>Marasmiineae</taxon>
        <taxon>Mycenaceae</taxon>
        <taxon>Favolaschia</taxon>
    </lineage>
</organism>
<keyword evidence="3" id="KW-0547">Nucleotide-binding</keyword>
<feature type="domain" description="Alpha-type protein kinase" evidence="7">
    <location>
        <begin position="419"/>
        <end position="684"/>
    </location>
</feature>
<dbReference type="Gene3D" id="3.20.200.10">
    <property type="entry name" value="MHCK/EF2 kinase"/>
    <property type="match status" value="1"/>
</dbReference>
<evidence type="ECO:0000256" key="1">
    <source>
        <dbReference type="ARBA" id="ARBA00022527"/>
    </source>
</evidence>
<keyword evidence="2" id="KW-0808">Transferase</keyword>
<feature type="region of interest" description="Disordered" evidence="6">
    <location>
        <begin position="60"/>
        <end position="152"/>
    </location>
</feature>
<dbReference type="Proteomes" id="UP001362999">
    <property type="component" value="Unassembled WGS sequence"/>
</dbReference>
<dbReference type="GO" id="GO:0031037">
    <property type="term" value="P:myosin II filament disassembly"/>
    <property type="evidence" value="ECO:0007669"/>
    <property type="project" value="TreeGrafter"/>
</dbReference>
<dbReference type="CDD" id="cd04515">
    <property type="entry name" value="Alpha_kinase"/>
    <property type="match status" value="1"/>
</dbReference>
<evidence type="ECO:0000313" key="8">
    <source>
        <dbReference type="EMBL" id="KAK7021637.1"/>
    </source>
</evidence>
<keyword evidence="9" id="KW-1185">Reference proteome</keyword>
<dbReference type="PANTHER" id="PTHR45992">
    <property type="entry name" value="EUKARYOTIC ELONGATION FACTOR 2 KINASE-RELATED"/>
    <property type="match status" value="1"/>
</dbReference>
<dbReference type="SMART" id="SM00811">
    <property type="entry name" value="Alpha_kinase"/>
    <property type="match status" value="1"/>
</dbReference>
<evidence type="ECO:0000256" key="6">
    <source>
        <dbReference type="SAM" id="MobiDB-lite"/>
    </source>
</evidence>
<evidence type="ECO:0000259" key="7">
    <source>
        <dbReference type="PROSITE" id="PS51158"/>
    </source>
</evidence>